<comment type="pathway">
    <text evidence="9">Glycan biosynthesis; glycogen biosynthesis.</text>
</comment>
<organism evidence="12 13">
    <name type="scientific">Calidithermus terrae</name>
    <dbReference type="NCBI Taxonomy" id="1408545"/>
    <lineage>
        <taxon>Bacteria</taxon>
        <taxon>Thermotogati</taxon>
        <taxon>Deinococcota</taxon>
        <taxon>Deinococci</taxon>
        <taxon>Thermales</taxon>
        <taxon>Thermaceae</taxon>
        <taxon>Calidithermus</taxon>
    </lineage>
</organism>
<evidence type="ECO:0000256" key="9">
    <source>
        <dbReference type="HAMAP-Rule" id="MF_00624"/>
    </source>
</evidence>
<proteinExistence type="inferred from homology"/>
<keyword evidence="3 9" id="KW-0808">Transferase</keyword>
<dbReference type="PROSITE" id="PS00809">
    <property type="entry name" value="ADP_GLC_PYROPHOSPH_2"/>
    <property type="match status" value="1"/>
</dbReference>
<evidence type="ECO:0000259" key="10">
    <source>
        <dbReference type="Pfam" id="PF00483"/>
    </source>
</evidence>
<comment type="similarity">
    <text evidence="1 9">Belongs to the bacterial/plant glucose-1-phosphate adenylyltransferase family.</text>
</comment>
<keyword evidence="7 9" id="KW-0320">Glycogen biosynthesis</keyword>
<keyword evidence="8 9" id="KW-0119">Carbohydrate metabolism</keyword>
<dbReference type="UniPathway" id="UPA00164"/>
<dbReference type="HAMAP" id="MF_00624">
    <property type="entry name" value="GlgC"/>
    <property type="match status" value="1"/>
</dbReference>
<dbReference type="OrthoDB" id="9801810at2"/>
<dbReference type="SUPFAM" id="SSF53448">
    <property type="entry name" value="Nucleotide-diphospho-sugar transferases"/>
    <property type="match status" value="1"/>
</dbReference>
<keyword evidence="2 9" id="KW-0321">Glycogen metabolism</keyword>
<protein>
    <recommendedName>
        <fullName evidence="9">Glucose-1-phosphate adenylyltransferase</fullName>
        <ecNumber evidence="9">2.7.7.27</ecNumber>
    </recommendedName>
    <alternativeName>
        <fullName evidence="9">ADP-glucose pyrophosphorylase</fullName>
        <shortName evidence="9">ADPGlc PPase</shortName>
    </alternativeName>
    <alternativeName>
        <fullName evidence="9">ADP-glucose synthase</fullName>
    </alternativeName>
</protein>
<keyword evidence="6 9" id="KW-0067">ATP-binding</keyword>
<dbReference type="Pfam" id="PF24894">
    <property type="entry name" value="Hexapep_GlmU"/>
    <property type="match status" value="1"/>
</dbReference>
<dbReference type="GO" id="GO:0005524">
    <property type="term" value="F:ATP binding"/>
    <property type="evidence" value="ECO:0007669"/>
    <property type="project" value="UniProtKB-KW"/>
</dbReference>
<feature type="binding site" evidence="9">
    <location>
        <position position="104"/>
    </location>
    <ligand>
        <name>alpha-D-glucose 1-phosphate</name>
        <dbReference type="ChEBI" id="CHEBI:58601"/>
    </ligand>
</feature>
<feature type="site" description="Could play a key role in the communication between the regulatory and the substrate sites" evidence="9">
    <location>
        <position position="103"/>
    </location>
</feature>
<keyword evidence="5 9" id="KW-0547">Nucleotide-binding</keyword>
<feature type="site" description="Could play a key role in the communication between the regulatory and the substrate sites" evidence="9">
    <location>
        <position position="61"/>
    </location>
</feature>
<dbReference type="NCBIfam" id="TIGR02091">
    <property type="entry name" value="glgC"/>
    <property type="match status" value="1"/>
</dbReference>
<dbReference type="InterPro" id="IPR011004">
    <property type="entry name" value="Trimer_LpxA-like_sf"/>
</dbReference>
<dbReference type="InterPro" id="IPR005835">
    <property type="entry name" value="NTP_transferase_dom"/>
</dbReference>
<dbReference type="GO" id="GO:0008878">
    <property type="term" value="F:glucose-1-phosphate adenylyltransferase activity"/>
    <property type="evidence" value="ECO:0007669"/>
    <property type="project" value="UniProtKB-UniRule"/>
</dbReference>
<evidence type="ECO:0000256" key="2">
    <source>
        <dbReference type="ARBA" id="ARBA00022600"/>
    </source>
</evidence>
<sequence>MSAKLKVLGMILAGGQGSRLFPLTAKRAKPAVPFGSRYRIIDFVLNNFVNSGIYGIYVLTQFKAQSLTEHIQRHWRFGGFLDDHFIILVPAQMYRYEELGPVWYRGTADAIYQNLHLVNNNKPESVAIFGGDHIFKMNVAHMVEYHNDTRADLTIAAYPVPVGEASRFGVLQVDDQWRMVGFQEKPKDPTPIPGRPGWALASMGNYVFRTEALLELLEYDSRDTASSHDFGKDVIPHALKEGYRIQVYDFKRNPIPGQEGPNTYWRDVGTLDAYFEASMDLIQVTPEFDLFNPEWPLRTANYFSPPAKFVHEAGNRVGQSFNSLIAGGCIISGATVRESVLSRRVRINSYSLVERSVIFDEVEIGRNVKIKNAIIDKNVKIPPGTEIGYDLEADRARGFTVTASGIVVVSKSFRFTLALV</sequence>
<evidence type="ECO:0000256" key="5">
    <source>
        <dbReference type="ARBA" id="ARBA00022741"/>
    </source>
</evidence>
<dbReference type="InterPro" id="IPR023049">
    <property type="entry name" value="GlgC_bac"/>
</dbReference>
<dbReference type="SUPFAM" id="SSF51161">
    <property type="entry name" value="Trimeric LpxA-like enzymes"/>
    <property type="match status" value="1"/>
</dbReference>
<dbReference type="PANTHER" id="PTHR43523:SF2">
    <property type="entry name" value="GLUCOSE-1-PHOSPHATE ADENYLYLTRANSFERASE"/>
    <property type="match status" value="1"/>
</dbReference>
<evidence type="ECO:0000313" key="12">
    <source>
        <dbReference type="EMBL" id="RIH84351.1"/>
    </source>
</evidence>
<keyword evidence="4 9" id="KW-0548">Nucleotidyltransferase</keyword>
<dbReference type="NCBIfam" id="NF002023">
    <property type="entry name" value="PRK00844.1"/>
    <property type="match status" value="1"/>
</dbReference>
<dbReference type="PROSITE" id="PS00808">
    <property type="entry name" value="ADP_GLC_PYROPHOSPH_1"/>
    <property type="match status" value="1"/>
</dbReference>
<evidence type="ECO:0000256" key="7">
    <source>
        <dbReference type="ARBA" id="ARBA00023056"/>
    </source>
</evidence>
<dbReference type="InterPro" id="IPR029044">
    <property type="entry name" value="Nucleotide-diphossugar_trans"/>
</dbReference>
<dbReference type="Pfam" id="PF00483">
    <property type="entry name" value="NTP_transferase"/>
    <property type="match status" value="1"/>
</dbReference>
<dbReference type="InterPro" id="IPR011831">
    <property type="entry name" value="ADP-Glc_PPase"/>
</dbReference>
<dbReference type="CDD" id="cd04651">
    <property type="entry name" value="LbH_G1P_AT_C"/>
    <property type="match status" value="1"/>
</dbReference>
<dbReference type="InterPro" id="IPR005836">
    <property type="entry name" value="ADP_Glu_pyroP_CS"/>
</dbReference>
<reference evidence="12 13" key="1">
    <citation type="submission" date="2018-08" db="EMBL/GenBank/DDBJ databases">
        <title>Meiothermus terrae DSM 26712 genome sequencing project.</title>
        <authorList>
            <person name="Da Costa M.S."/>
            <person name="Albuquerque L."/>
            <person name="Raposo P."/>
            <person name="Froufe H.J.C."/>
            <person name="Barroso C.S."/>
            <person name="Egas C."/>
        </authorList>
    </citation>
    <scope>NUCLEOTIDE SEQUENCE [LARGE SCALE GENOMIC DNA]</scope>
    <source>
        <strain evidence="12 13">DSM 26712</strain>
    </source>
</reference>
<comment type="caution">
    <text evidence="12">The sequence shown here is derived from an EMBL/GenBank/DDBJ whole genome shotgun (WGS) entry which is preliminary data.</text>
</comment>
<dbReference type="Proteomes" id="UP000265715">
    <property type="component" value="Unassembled WGS sequence"/>
</dbReference>
<feature type="binding site" evidence="9">
    <location>
        <begin position="184"/>
        <end position="185"/>
    </location>
    <ligand>
        <name>alpha-D-glucose 1-phosphate</name>
        <dbReference type="ChEBI" id="CHEBI:58601"/>
    </ligand>
</feature>
<dbReference type="AlphaFoldDB" id="A0A399EQD0"/>
<dbReference type="InterPro" id="IPR056818">
    <property type="entry name" value="GlmU/GlgC-like_hexapep"/>
</dbReference>
<evidence type="ECO:0000256" key="3">
    <source>
        <dbReference type="ARBA" id="ARBA00022679"/>
    </source>
</evidence>
<dbReference type="CDD" id="cd02508">
    <property type="entry name" value="ADP_Glucose_PP"/>
    <property type="match status" value="1"/>
</dbReference>
<dbReference type="Gene3D" id="3.90.550.10">
    <property type="entry name" value="Spore Coat Polysaccharide Biosynthesis Protein SpsA, Chain A"/>
    <property type="match status" value="1"/>
</dbReference>
<feature type="binding site" evidence="9">
    <location>
        <position position="169"/>
    </location>
    <ligand>
        <name>alpha-D-glucose 1-phosphate</name>
        <dbReference type="ChEBI" id="CHEBI:58601"/>
    </ligand>
</feature>
<dbReference type="EMBL" id="QXDL01000075">
    <property type="protein sequence ID" value="RIH84351.1"/>
    <property type="molecule type" value="Genomic_DNA"/>
</dbReference>
<accession>A0A399EQD0</accession>
<dbReference type="PROSITE" id="PS00810">
    <property type="entry name" value="ADP_GLC_PYROPHOSPH_3"/>
    <property type="match status" value="1"/>
</dbReference>
<feature type="domain" description="Glucose-1-phosphate adenylyltransferase/Bifunctional protein GlmU-like C-terminal hexapeptide" evidence="11">
    <location>
        <begin position="305"/>
        <end position="409"/>
    </location>
</feature>
<evidence type="ECO:0000313" key="13">
    <source>
        <dbReference type="Proteomes" id="UP000265715"/>
    </source>
</evidence>
<dbReference type="GO" id="GO:0005978">
    <property type="term" value="P:glycogen biosynthetic process"/>
    <property type="evidence" value="ECO:0007669"/>
    <property type="project" value="UniProtKB-UniRule"/>
</dbReference>
<dbReference type="NCBIfam" id="NF001947">
    <property type="entry name" value="PRK00725.1"/>
    <property type="match status" value="1"/>
</dbReference>
<dbReference type="EC" id="2.7.7.27" evidence="9"/>
<comment type="function">
    <text evidence="9">Involved in the biosynthesis of ADP-glucose, a building block required for the elongation reactions to produce glycogen. Catalyzes the reaction between ATP and alpha-D-glucose 1-phosphate (G1P) to produce pyrophosphate and ADP-Glc.</text>
</comment>
<gene>
    <name evidence="9 12" type="primary">glgC</name>
    <name evidence="12" type="ORF">Mterra_01995</name>
</gene>
<evidence type="ECO:0000256" key="6">
    <source>
        <dbReference type="ARBA" id="ARBA00022840"/>
    </source>
</evidence>
<evidence type="ECO:0000256" key="8">
    <source>
        <dbReference type="ARBA" id="ARBA00023277"/>
    </source>
</evidence>
<keyword evidence="13" id="KW-1185">Reference proteome</keyword>
<comment type="catalytic activity">
    <reaction evidence="9">
        <text>alpha-D-glucose 1-phosphate + ATP + H(+) = ADP-alpha-D-glucose + diphosphate</text>
        <dbReference type="Rhea" id="RHEA:12120"/>
        <dbReference type="ChEBI" id="CHEBI:15378"/>
        <dbReference type="ChEBI" id="CHEBI:30616"/>
        <dbReference type="ChEBI" id="CHEBI:33019"/>
        <dbReference type="ChEBI" id="CHEBI:57498"/>
        <dbReference type="ChEBI" id="CHEBI:58601"/>
        <dbReference type="EC" id="2.7.7.27"/>
    </reaction>
</comment>
<evidence type="ECO:0000256" key="1">
    <source>
        <dbReference type="ARBA" id="ARBA00010443"/>
    </source>
</evidence>
<dbReference type="Gene3D" id="2.160.10.10">
    <property type="entry name" value="Hexapeptide repeat proteins"/>
    <property type="match status" value="1"/>
</dbReference>
<name>A0A399EQD0_9DEIN</name>
<dbReference type="RefSeq" id="WP_119315092.1">
    <property type="nucleotide sequence ID" value="NZ_QXDL01000075.1"/>
</dbReference>
<dbReference type="PANTHER" id="PTHR43523">
    <property type="entry name" value="GLUCOSE-1-PHOSPHATE ADENYLYLTRANSFERASE-RELATED"/>
    <property type="match status" value="1"/>
</dbReference>
<evidence type="ECO:0000259" key="11">
    <source>
        <dbReference type="Pfam" id="PF24894"/>
    </source>
</evidence>
<comment type="subunit">
    <text evidence="9">Homotetramer.</text>
</comment>
<feature type="binding site" evidence="9">
    <location>
        <position position="202"/>
    </location>
    <ligand>
        <name>alpha-D-glucose 1-phosphate</name>
        <dbReference type="ChEBI" id="CHEBI:58601"/>
    </ligand>
</feature>
<feature type="domain" description="Nucleotidyl transferase" evidence="10">
    <location>
        <begin position="9"/>
        <end position="282"/>
    </location>
</feature>
<evidence type="ECO:0000256" key="4">
    <source>
        <dbReference type="ARBA" id="ARBA00022695"/>
    </source>
</evidence>